<dbReference type="PANTHER" id="PTHR30522">
    <property type="entry name" value="NUCLEOSIDE TRIPHOSPHATE PYROPHOSPHOHYDROLASE"/>
    <property type="match status" value="1"/>
</dbReference>
<dbReference type="NCBIfam" id="TIGR00444">
    <property type="entry name" value="mazG"/>
    <property type="match status" value="1"/>
</dbReference>
<protein>
    <recommendedName>
        <fullName evidence="4">Nucleoside triphosphate pyrophosphohydrolase</fullName>
        <ecNumber evidence="3">3.6.1.8</ecNumber>
    </recommendedName>
</protein>
<comment type="catalytic activity">
    <reaction evidence="1">
        <text>ATP + H2O = AMP + diphosphate + H(+)</text>
        <dbReference type="Rhea" id="RHEA:14245"/>
        <dbReference type="ChEBI" id="CHEBI:15377"/>
        <dbReference type="ChEBI" id="CHEBI:15378"/>
        <dbReference type="ChEBI" id="CHEBI:30616"/>
        <dbReference type="ChEBI" id="CHEBI:33019"/>
        <dbReference type="ChEBI" id="CHEBI:456215"/>
        <dbReference type="EC" id="3.6.1.8"/>
    </reaction>
</comment>
<evidence type="ECO:0000256" key="2">
    <source>
        <dbReference type="ARBA" id="ARBA00061115"/>
    </source>
</evidence>
<dbReference type="GO" id="GO:0046076">
    <property type="term" value="P:dTTP catabolic process"/>
    <property type="evidence" value="ECO:0007669"/>
    <property type="project" value="TreeGrafter"/>
</dbReference>
<dbReference type="AlphaFoldDB" id="A0A2M9CVE3"/>
<dbReference type="OrthoDB" id="9808939at2"/>
<dbReference type="CDD" id="cd11529">
    <property type="entry name" value="NTP-PPase_MazG_Cterm"/>
    <property type="match status" value="1"/>
</dbReference>
<comment type="similarity">
    <text evidence="2">Belongs to the nucleoside triphosphate pyrophosphohydrolase family.</text>
</comment>
<dbReference type="EC" id="3.6.1.8" evidence="3"/>
<accession>A0A2M9CVE3</accession>
<dbReference type="Gene3D" id="1.10.287.1080">
    <property type="entry name" value="MazG-like"/>
    <property type="match status" value="2"/>
</dbReference>
<dbReference type="CDD" id="cd11528">
    <property type="entry name" value="NTP-PPase_MazG_Nterm"/>
    <property type="match status" value="1"/>
</dbReference>
<evidence type="ECO:0000259" key="5">
    <source>
        <dbReference type="Pfam" id="PF03819"/>
    </source>
</evidence>
<dbReference type="GO" id="GO:0047693">
    <property type="term" value="F:ATP diphosphatase activity"/>
    <property type="evidence" value="ECO:0007669"/>
    <property type="project" value="UniProtKB-EC"/>
</dbReference>
<dbReference type="GO" id="GO:0046081">
    <property type="term" value="P:dUTP catabolic process"/>
    <property type="evidence" value="ECO:0007669"/>
    <property type="project" value="TreeGrafter"/>
</dbReference>
<evidence type="ECO:0000256" key="4">
    <source>
        <dbReference type="ARBA" id="ARBA00074799"/>
    </source>
</evidence>
<keyword evidence="6" id="KW-0378">Hydrolase</keyword>
<keyword evidence="7" id="KW-1185">Reference proteome</keyword>
<dbReference type="Proteomes" id="UP000230000">
    <property type="component" value="Unassembled WGS sequence"/>
</dbReference>
<dbReference type="PANTHER" id="PTHR30522:SF0">
    <property type="entry name" value="NUCLEOSIDE TRIPHOSPHATE PYROPHOSPHOHYDROLASE"/>
    <property type="match status" value="1"/>
</dbReference>
<dbReference type="GO" id="GO:0006950">
    <property type="term" value="P:response to stress"/>
    <property type="evidence" value="ECO:0007669"/>
    <property type="project" value="UniProtKB-ARBA"/>
</dbReference>
<feature type="domain" description="NTP pyrophosphohydrolase MazG-like" evidence="5">
    <location>
        <begin position="164"/>
        <end position="221"/>
    </location>
</feature>
<proteinExistence type="inferred from homology"/>
<evidence type="ECO:0000313" key="7">
    <source>
        <dbReference type="Proteomes" id="UP000230000"/>
    </source>
</evidence>
<dbReference type="GO" id="GO:0046061">
    <property type="term" value="P:dATP catabolic process"/>
    <property type="evidence" value="ECO:0007669"/>
    <property type="project" value="TreeGrafter"/>
</dbReference>
<feature type="domain" description="NTP pyrophosphohydrolase MazG-like" evidence="5">
    <location>
        <begin position="28"/>
        <end position="100"/>
    </location>
</feature>
<reference evidence="6 7" key="1">
    <citation type="submission" date="2017-11" db="EMBL/GenBank/DDBJ databases">
        <title>Genomic Encyclopedia of Archaeal and Bacterial Type Strains, Phase II (KMG-II): From Individual Species to Whole Genera.</title>
        <authorList>
            <person name="Goeker M."/>
        </authorList>
    </citation>
    <scope>NUCLEOTIDE SEQUENCE [LARGE SCALE GENOMIC DNA]</scope>
    <source>
        <strain evidence="6 7">DSM 27268</strain>
    </source>
</reference>
<dbReference type="RefSeq" id="WP_100314434.1">
    <property type="nucleotide sequence ID" value="NZ_PGFG01000001.1"/>
</dbReference>
<evidence type="ECO:0000313" key="6">
    <source>
        <dbReference type="EMBL" id="PJJ75882.1"/>
    </source>
</evidence>
<evidence type="ECO:0000256" key="1">
    <source>
        <dbReference type="ARBA" id="ARBA00052141"/>
    </source>
</evidence>
<dbReference type="InterPro" id="IPR011551">
    <property type="entry name" value="NTP_PyrPHydrolase_MazG"/>
</dbReference>
<dbReference type="GO" id="GO:0046052">
    <property type="term" value="P:UTP catabolic process"/>
    <property type="evidence" value="ECO:0007669"/>
    <property type="project" value="TreeGrafter"/>
</dbReference>
<dbReference type="InterPro" id="IPR004518">
    <property type="entry name" value="MazG-like_dom"/>
</dbReference>
<dbReference type="InterPro" id="IPR048015">
    <property type="entry name" value="NTP-PPase_MazG-like_N"/>
</dbReference>
<dbReference type="Pfam" id="PF03819">
    <property type="entry name" value="MazG"/>
    <property type="match status" value="2"/>
</dbReference>
<dbReference type="NCBIfam" id="NF007113">
    <property type="entry name" value="PRK09562.1"/>
    <property type="match status" value="1"/>
</dbReference>
<dbReference type="FunFam" id="1.10.287.1080:FF:000001">
    <property type="entry name" value="Nucleoside triphosphate pyrophosphohydrolase"/>
    <property type="match status" value="1"/>
</dbReference>
<comment type="caution">
    <text evidence="6">The sequence shown here is derived from an EMBL/GenBank/DDBJ whole genome shotgun (WGS) entry which is preliminary data.</text>
</comment>
<dbReference type="FunFam" id="1.10.287.1080:FF:000003">
    <property type="entry name" value="Nucleoside triphosphate pyrophosphohydrolase"/>
    <property type="match status" value="1"/>
</dbReference>
<gene>
    <name evidence="6" type="ORF">BXY57_1476</name>
</gene>
<dbReference type="SUPFAM" id="SSF101386">
    <property type="entry name" value="all-alpha NTP pyrophosphatases"/>
    <property type="match status" value="2"/>
</dbReference>
<sequence length="257" mass="29876">MGKAGEAFEKLLSIMDELREKCPWDRKQTLESLRQLTLEEVYELTEAIDLHDWQALREETGDVLLHLVFYARIASEQQQFDITEVIEKLCQKLIERHPHIYGERTVADAEEVKRNWEQIKLQEGKSSVLSGVPSSLPALVKAIRLQEKAAQVGFEWENTDQVWEKVQEEIAELQEAIARHHQQQIEEELGDLLFALVNYARFLRVDAEKALEAANRKFKNRFQLMEQYIKQTGKEITQLNLQEMDAIWEKVKSASGA</sequence>
<dbReference type="GO" id="GO:0046047">
    <property type="term" value="P:TTP catabolic process"/>
    <property type="evidence" value="ECO:0007669"/>
    <property type="project" value="TreeGrafter"/>
</dbReference>
<dbReference type="GO" id="GO:0006203">
    <property type="term" value="P:dGTP catabolic process"/>
    <property type="evidence" value="ECO:0007669"/>
    <property type="project" value="TreeGrafter"/>
</dbReference>
<dbReference type="InterPro" id="IPR048011">
    <property type="entry name" value="NTP-PPase_MazG-like_C"/>
</dbReference>
<evidence type="ECO:0000256" key="3">
    <source>
        <dbReference type="ARBA" id="ARBA00066372"/>
    </source>
</evidence>
<organism evidence="6 7">
    <name type="scientific">Thermoflavifilum aggregans</name>
    <dbReference type="NCBI Taxonomy" id="454188"/>
    <lineage>
        <taxon>Bacteria</taxon>
        <taxon>Pseudomonadati</taxon>
        <taxon>Bacteroidota</taxon>
        <taxon>Chitinophagia</taxon>
        <taxon>Chitinophagales</taxon>
        <taxon>Chitinophagaceae</taxon>
        <taxon>Thermoflavifilum</taxon>
    </lineage>
</organism>
<dbReference type="EMBL" id="PGFG01000001">
    <property type="protein sequence ID" value="PJJ75882.1"/>
    <property type="molecule type" value="Genomic_DNA"/>
</dbReference>
<name>A0A2M9CVE3_9BACT</name>